<dbReference type="STRING" id="105696.A0A1Y2M2H8"/>
<keyword evidence="2" id="KW-0479">Metal-binding</keyword>
<dbReference type="GO" id="GO:0097039">
    <property type="term" value="P:protein linear polyubiquitination"/>
    <property type="evidence" value="ECO:0007669"/>
    <property type="project" value="TreeGrafter"/>
</dbReference>
<dbReference type="SUPFAM" id="SSF48371">
    <property type="entry name" value="ARM repeat"/>
    <property type="match status" value="1"/>
</dbReference>
<dbReference type="InParanoid" id="A0A1Y2M2H8"/>
<dbReference type="GO" id="GO:0008270">
    <property type="term" value="F:zinc ion binding"/>
    <property type="evidence" value="ECO:0007669"/>
    <property type="project" value="UniProtKB-KW"/>
</dbReference>
<dbReference type="Gene3D" id="1.20.120.1750">
    <property type="match status" value="1"/>
</dbReference>
<evidence type="ECO:0000259" key="7">
    <source>
        <dbReference type="Pfam" id="PF01485"/>
    </source>
</evidence>
<name>A0A1Y2M2H8_EPING</name>
<evidence type="ECO:0000256" key="1">
    <source>
        <dbReference type="ARBA" id="ARBA00004906"/>
    </source>
</evidence>
<evidence type="ECO:0000256" key="2">
    <source>
        <dbReference type="ARBA" id="ARBA00022723"/>
    </source>
</evidence>
<dbReference type="InterPro" id="IPR002867">
    <property type="entry name" value="IBR_dom"/>
</dbReference>
<dbReference type="Proteomes" id="UP000193240">
    <property type="component" value="Unassembled WGS sequence"/>
</dbReference>
<dbReference type="GO" id="GO:0000151">
    <property type="term" value="C:ubiquitin ligase complex"/>
    <property type="evidence" value="ECO:0007669"/>
    <property type="project" value="TreeGrafter"/>
</dbReference>
<dbReference type="GO" id="GO:0004842">
    <property type="term" value="F:ubiquitin-protein transferase activity"/>
    <property type="evidence" value="ECO:0007669"/>
    <property type="project" value="TreeGrafter"/>
</dbReference>
<dbReference type="PANTHER" id="PTHR22770">
    <property type="entry name" value="UBIQUITIN CONJUGATING ENZYME 7 INTERACTING PROTEIN-RELATED"/>
    <property type="match status" value="1"/>
</dbReference>
<keyword evidence="9" id="KW-1185">Reference proteome</keyword>
<feature type="compositionally biased region" description="Basic and acidic residues" evidence="6">
    <location>
        <begin position="102"/>
        <end position="111"/>
    </location>
</feature>
<keyword evidence="3" id="KW-0863">Zinc-finger</keyword>
<evidence type="ECO:0000313" key="8">
    <source>
        <dbReference type="EMBL" id="OSS50202.1"/>
    </source>
</evidence>
<dbReference type="InterPro" id="IPR016024">
    <property type="entry name" value="ARM-type_fold"/>
</dbReference>
<dbReference type="GO" id="GO:0043161">
    <property type="term" value="P:proteasome-mediated ubiquitin-dependent protein catabolic process"/>
    <property type="evidence" value="ECO:0007669"/>
    <property type="project" value="TreeGrafter"/>
</dbReference>
<evidence type="ECO:0000256" key="6">
    <source>
        <dbReference type="SAM" id="MobiDB-lite"/>
    </source>
</evidence>
<feature type="domain" description="IBR" evidence="7">
    <location>
        <begin position="26"/>
        <end position="63"/>
    </location>
</feature>
<dbReference type="EMBL" id="KZ107842">
    <property type="protein sequence ID" value="OSS50202.1"/>
    <property type="molecule type" value="Genomic_DNA"/>
</dbReference>
<dbReference type="GO" id="GO:0043130">
    <property type="term" value="F:ubiquitin binding"/>
    <property type="evidence" value="ECO:0007669"/>
    <property type="project" value="TreeGrafter"/>
</dbReference>
<keyword evidence="5" id="KW-0862">Zinc</keyword>
<dbReference type="CDD" id="cd22584">
    <property type="entry name" value="Rcat_RBR_unk"/>
    <property type="match status" value="1"/>
</dbReference>
<gene>
    <name evidence="8" type="ORF">B5807_04975</name>
</gene>
<comment type="pathway">
    <text evidence="1">Protein modification; protein ubiquitination.</text>
</comment>
<dbReference type="Pfam" id="PF01485">
    <property type="entry name" value="IBR"/>
    <property type="match status" value="1"/>
</dbReference>
<reference evidence="8 9" key="1">
    <citation type="journal article" date="2017" name="Genome Announc.">
        <title>Genome sequence of the saprophytic ascomycete Epicoccum nigrum ICMP 19927 strain isolated from New Zealand.</title>
        <authorList>
            <person name="Fokin M."/>
            <person name="Fleetwood D."/>
            <person name="Weir B.S."/>
            <person name="Villas-Boas S.G."/>
        </authorList>
    </citation>
    <scope>NUCLEOTIDE SEQUENCE [LARGE SCALE GENOMIC DNA]</scope>
    <source>
        <strain evidence="8 9">ICMP 19927</strain>
    </source>
</reference>
<dbReference type="SUPFAM" id="SSF57850">
    <property type="entry name" value="RING/U-box"/>
    <property type="match status" value="1"/>
</dbReference>
<sequence length="279" mass="30910">MLVEDTESHVCEENGDYKQFRGLVRKSYRECPECRSAVELRDACNHITCTCGTQFCYACGKIWPGVHGCPNYGPAIYDDEGFNQDGYHRKTGRNWKGYTREQQELIDRGEYEEASDDEDDEDEDDEDDDDDDDEHEETSEDEDDLSALQYVDPDVRAAFAAMGRDERDIFLIILQISLSEQQNLLFDNSNVLTGDQGTVGGDEFGGDAGSESDPSGSYSNSISSGRSHRGEDPTSLGLGALRIGGGHNIVTTAGEPEDGNHLDIGWARLPGSWPIEEEL</sequence>
<feature type="compositionally biased region" description="Gly residues" evidence="6">
    <location>
        <begin position="197"/>
        <end position="208"/>
    </location>
</feature>
<proteinExistence type="predicted"/>
<protein>
    <recommendedName>
        <fullName evidence="7">IBR domain-containing protein</fullName>
    </recommendedName>
</protein>
<evidence type="ECO:0000256" key="5">
    <source>
        <dbReference type="ARBA" id="ARBA00022833"/>
    </source>
</evidence>
<dbReference type="PANTHER" id="PTHR22770:SF13">
    <property type="entry name" value="RING-TYPE DOMAIN-CONTAINING PROTEIN"/>
    <property type="match status" value="1"/>
</dbReference>
<feature type="region of interest" description="Disordered" evidence="6">
    <location>
        <begin position="197"/>
        <end position="238"/>
    </location>
</feature>
<feature type="compositionally biased region" description="Low complexity" evidence="6">
    <location>
        <begin position="212"/>
        <end position="225"/>
    </location>
</feature>
<evidence type="ECO:0000256" key="4">
    <source>
        <dbReference type="ARBA" id="ARBA00022786"/>
    </source>
</evidence>
<evidence type="ECO:0000256" key="3">
    <source>
        <dbReference type="ARBA" id="ARBA00022771"/>
    </source>
</evidence>
<accession>A0A1Y2M2H8</accession>
<evidence type="ECO:0000313" key="9">
    <source>
        <dbReference type="Proteomes" id="UP000193240"/>
    </source>
</evidence>
<keyword evidence="4" id="KW-0833">Ubl conjugation pathway</keyword>
<feature type="compositionally biased region" description="Acidic residues" evidence="6">
    <location>
        <begin position="112"/>
        <end position="145"/>
    </location>
</feature>
<dbReference type="AlphaFoldDB" id="A0A1Y2M2H8"/>
<dbReference type="InterPro" id="IPR051628">
    <property type="entry name" value="LUBAC_E3_Ligases"/>
</dbReference>
<organism evidence="8 9">
    <name type="scientific">Epicoccum nigrum</name>
    <name type="common">Soil fungus</name>
    <name type="synonym">Epicoccum purpurascens</name>
    <dbReference type="NCBI Taxonomy" id="105696"/>
    <lineage>
        <taxon>Eukaryota</taxon>
        <taxon>Fungi</taxon>
        <taxon>Dikarya</taxon>
        <taxon>Ascomycota</taxon>
        <taxon>Pezizomycotina</taxon>
        <taxon>Dothideomycetes</taxon>
        <taxon>Pleosporomycetidae</taxon>
        <taxon>Pleosporales</taxon>
        <taxon>Pleosporineae</taxon>
        <taxon>Didymellaceae</taxon>
        <taxon>Epicoccum</taxon>
    </lineage>
</organism>
<feature type="region of interest" description="Disordered" evidence="6">
    <location>
        <begin position="102"/>
        <end position="150"/>
    </location>
</feature>